<gene>
    <name evidence="1" type="ORF">K8U73_07930</name>
</gene>
<protein>
    <submittedName>
        <fullName evidence="1">Uncharacterized protein</fullName>
    </submittedName>
</protein>
<dbReference type="RefSeq" id="WP_278711635.1">
    <property type="nucleotide sequence ID" value="NZ_DYUX01000025.1"/>
</dbReference>
<dbReference type="EMBL" id="DYUX01000025">
    <property type="protein sequence ID" value="HJG42292.1"/>
    <property type="molecule type" value="Genomic_DNA"/>
</dbReference>
<reference evidence="1" key="1">
    <citation type="journal article" date="2021" name="PeerJ">
        <title>Extensive microbial diversity within the chicken gut microbiome revealed by metagenomics and culture.</title>
        <authorList>
            <person name="Gilroy R."/>
            <person name="Ravi A."/>
            <person name="Getino M."/>
            <person name="Pursley I."/>
            <person name="Horton D.L."/>
            <person name="Alikhan N.F."/>
            <person name="Baker D."/>
            <person name="Gharbi K."/>
            <person name="Hall N."/>
            <person name="Watson M."/>
            <person name="Adriaenssens E.M."/>
            <person name="Foster-Nyarko E."/>
            <person name="Jarju S."/>
            <person name="Secka A."/>
            <person name="Antonio M."/>
            <person name="Oren A."/>
            <person name="Chaudhuri R.R."/>
            <person name="La Ragione R."/>
            <person name="Hildebrand F."/>
            <person name="Pallen M.J."/>
        </authorList>
    </citation>
    <scope>NUCLEOTIDE SEQUENCE</scope>
    <source>
        <strain evidence="1">ChiBcolR7-4860</strain>
    </source>
</reference>
<accession>A0A921IXZ5</accession>
<evidence type="ECO:0000313" key="2">
    <source>
        <dbReference type="Proteomes" id="UP000786560"/>
    </source>
</evidence>
<evidence type="ECO:0000313" key="1">
    <source>
        <dbReference type="EMBL" id="HJG42292.1"/>
    </source>
</evidence>
<comment type="caution">
    <text evidence="1">The sequence shown here is derived from an EMBL/GenBank/DDBJ whole genome shotgun (WGS) entry which is preliminary data.</text>
</comment>
<organism evidence="1 2">
    <name type="scientific">Bifidobacterium pullorum subsp. gallinarum</name>
    <dbReference type="NCBI Taxonomy" id="78344"/>
    <lineage>
        <taxon>Bacteria</taxon>
        <taxon>Bacillati</taxon>
        <taxon>Actinomycetota</taxon>
        <taxon>Actinomycetes</taxon>
        <taxon>Bifidobacteriales</taxon>
        <taxon>Bifidobacteriaceae</taxon>
        <taxon>Bifidobacterium</taxon>
    </lineage>
</organism>
<sequence length="133" mass="14591">MNIAYLDALPGLRTDIDDELGGDEKGVFTARLSCFGTETDQFLGGHSSRLYLTNRRIIADNTVGLWSVDLVEDVADCEIVERGIPFLKSTVVRVGLNRTVSYGDGHATLQGFRFYLKSKDGERFAALMNGVLG</sequence>
<reference evidence="1" key="2">
    <citation type="submission" date="2021-09" db="EMBL/GenBank/DDBJ databases">
        <authorList>
            <person name="Gilroy R."/>
        </authorList>
    </citation>
    <scope>NUCLEOTIDE SEQUENCE</scope>
    <source>
        <strain evidence="1">ChiBcolR7-4860</strain>
    </source>
</reference>
<dbReference type="AlphaFoldDB" id="A0A921IXZ5"/>
<proteinExistence type="predicted"/>
<name>A0A921IXZ5_9BIFI</name>
<dbReference type="Proteomes" id="UP000786560">
    <property type="component" value="Unassembled WGS sequence"/>
</dbReference>